<organism evidence="1 2">
    <name type="scientific">Gigaspora margarita</name>
    <dbReference type="NCBI Taxonomy" id="4874"/>
    <lineage>
        <taxon>Eukaryota</taxon>
        <taxon>Fungi</taxon>
        <taxon>Fungi incertae sedis</taxon>
        <taxon>Mucoromycota</taxon>
        <taxon>Glomeromycotina</taxon>
        <taxon>Glomeromycetes</taxon>
        <taxon>Diversisporales</taxon>
        <taxon>Gigasporaceae</taxon>
        <taxon>Gigaspora</taxon>
    </lineage>
</organism>
<feature type="non-terminal residue" evidence="1">
    <location>
        <position position="115"/>
    </location>
</feature>
<accession>A0ABN7WW90</accession>
<protein>
    <submittedName>
        <fullName evidence="1">44607_t:CDS:1</fullName>
    </submittedName>
</protein>
<evidence type="ECO:0000313" key="1">
    <source>
        <dbReference type="EMBL" id="CAG8842344.1"/>
    </source>
</evidence>
<evidence type="ECO:0000313" key="2">
    <source>
        <dbReference type="Proteomes" id="UP000789901"/>
    </source>
</evidence>
<keyword evidence="2" id="KW-1185">Reference proteome</keyword>
<proteinExistence type="predicted"/>
<name>A0ABN7WW90_GIGMA</name>
<feature type="non-terminal residue" evidence="1">
    <location>
        <position position="1"/>
    </location>
</feature>
<comment type="caution">
    <text evidence="1">The sequence shown here is derived from an EMBL/GenBank/DDBJ whole genome shotgun (WGS) entry which is preliminary data.</text>
</comment>
<reference evidence="1 2" key="1">
    <citation type="submission" date="2021-06" db="EMBL/GenBank/DDBJ databases">
        <authorList>
            <person name="Kallberg Y."/>
            <person name="Tangrot J."/>
            <person name="Rosling A."/>
        </authorList>
    </citation>
    <scope>NUCLEOTIDE SEQUENCE [LARGE SCALE GENOMIC DNA]</scope>
    <source>
        <strain evidence="1 2">120-4 pot B 10/14</strain>
    </source>
</reference>
<sequence length="115" mass="13046">QYFLAMKQKCCTKAENSVYFEGAVGGMDEEAINKIIKKETSLSFMHIENSQDVFVIKKSYKFEKNKEPTTTLLMLTTNETTTPLMLTTNETTTQLNNLLPLAINHNSLSTIFTKI</sequence>
<gene>
    <name evidence="1" type="ORF">GMARGA_LOCUS35933</name>
</gene>
<dbReference type="Proteomes" id="UP000789901">
    <property type="component" value="Unassembled WGS sequence"/>
</dbReference>
<dbReference type="EMBL" id="CAJVQB010068713">
    <property type="protein sequence ID" value="CAG8842344.1"/>
    <property type="molecule type" value="Genomic_DNA"/>
</dbReference>